<evidence type="ECO:0000313" key="11">
    <source>
        <dbReference type="Proteomes" id="UP001407405"/>
    </source>
</evidence>
<reference evidence="10 11" key="1">
    <citation type="submission" date="2024-04" db="EMBL/GenBank/DDBJ databases">
        <title>Genome sequencing and metabolic network reconstruction of aminoacids and betaine degradation by Anoxynatronum sibiricum.</title>
        <authorList>
            <person name="Detkova E.N."/>
            <person name="Boltjanskaja Y.V."/>
            <person name="Mardanov A.V."/>
            <person name="Kevbrin V."/>
        </authorList>
    </citation>
    <scope>NUCLEOTIDE SEQUENCE [LARGE SCALE GENOMIC DNA]</scope>
    <source>
        <strain evidence="10 11">Z-7981</strain>
    </source>
</reference>
<evidence type="ECO:0000256" key="5">
    <source>
        <dbReference type="ARBA" id="ARBA00023065"/>
    </source>
</evidence>
<dbReference type="SUPFAM" id="SSF51344">
    <property type="entry name" value="Epsilon subunit of F1F0-ATP synthase N-terminal domain"/>
    <property type="match status" value="1"/>
</dbReference>
<evidence type="ECO:0000256" key="4">
    <source>
        <dbReference type="ARBA" id="ARBA00022475"/>
    </source>
</evidence>
<dbReference type="Proteomes" id="UP001407405">
    <property type="component" value="Unassembled WGS sequence"/>
</dbReference>
<evidence type="ECO:0000256" key="2">
    <source>
        <dbReference type="ARBA" id="ARBA00005712"/>
    </source>
</evidence>
<keyword evidence="7" id="KW-0139">CF(1)</keyword>
<dbReference type="CDD" id="cd12152">
    <property type="entry name" value="F1-ATPase_delta"/>
    <property type="match status" value="1"/>
</dbReference>
<keyword evidence="3" id="KW-0813">Transport</keyword>
<keyword evidence="4" id="KW-1003">Cell membrane</keyword>
<dbReference type="InterPro" id="IPR024037">
    <property type="entry name" value="Alt_ATP_synth_F1_esu"/>
</dbReference>
<accession>A0ABU9VUM5</accession>
<dbReference type="InterPro" id="IPR020546">
    <property type="entry name" value="ATP_synth_F1_dsu/esu_N"/>
</dbReference>
<evidence type="ECO:0000256" key="7">
    <source>
        <dbReference type="ARBA" id="ARBA00023196"/>
    </source>
</evidence>
<dbReference type="Pfam" id="PF02823">
    <property type="entry name" value="ATP-synt_DE_N"/>
    <property type="match status" value="1"/>
</dbReference>
<sequence>MNIKLVLPYRTLLDQPVDKITAPGTEGGFQVLPKHIDVVWSLQPGILTLTKNNQDEYYAIQQGTLVKEGDAVVVSTFQAVKGDSLEKLHESLAENYQKQDEREKKAREVLVKLETDTIRRFMEIES</sequence>
<dbReference type="NCBIfam" id="TIGR03166">
    <property type="entry name" value="alt_F1F0_F1_eps"/>
    <property type="match status" value="1"/>
</dbReference>
<keyword evidence="5" id="KW-0406">Ion transport</keyword>
<evidence type="ECO:0000256" key="3">
    <source>
        <dbReference type="ARBA" id="ARBA00022448"/>
    </source>
</evidence>
<comment type="subcellular location">
    <subcellularLocation>
        <location evidence="1">Endomembrane system</location>
        <topology evidence="1">Peripheral membrane protein</topology>
    </subcellularLocation>
</comment>
<dbReference type="Gene3D" id="2.60.15.10">
    <property type="entry name" value="F0F1 ATP synthase delta/epsilon subunit, N-terminal"/>
    <property type="match status" value="1"/>
</dbReference>
<dbReference type="EMBL" id="JBCITM010000009">
    <property type="protein sequence ID" value="MEN1760869.1"/>
    <property type="molecule type" value="Genomic_DNA"/>
</dbReference>
<name>A0ABU9VUM5_9CLOT</name>
<protein>
    <recommendedName>
        <fullName evidence="9">ATP synthase F1 complex delta/epsilon subunit N-terminal domain-containing protein</fullName>
    </recommendedName>
</protein>
<evidence type="ECO:0000256" key="1">
    <source>
        <dbReference type="ARBA" id="ARBA00004184"/>
    </source>
</evidence>
<gene>
    <name evidence="10" type="ORF">AAIG11_10305</name>
</gene>
<dbReference type="InterPro" id="IPR001469">
    <property type="entry name" value="ATP_synth_F1_dsu/esu"/>
</dbReference>
<evidence type="ECO:0000256" key="8">
    <source>
        <dbReference type="ARBA" id="ARBA00023310"/>
    </source>
</evidence>
<evidence type="ECO:0000313" key="10">
    <source>
        <dbReference type="EMBL" id="MEN1760869.1"/>
    </source>
</evidence>
<dbReference type="PANTHER" id="PTHR13822">
    <property type="entry name" value="ATP SYNTHASE DELTA/EPSILON CHAIN"/>
    <property type="match status" value="1"/>
</dbReference>
<evidence type="ECO:0000259" key="9">
    <source>
        <dbReference type="Pfam" id="PF02823"/>
    </source>
</evidence>
<keyword evidence="11" id="KW-1185">Reference proteome</keyword>
<keyword evidence="8" id="KW-0066">ATP synthesis</keyword>
<comment type="similarity">
    <text evidence="2">Belongs to the ATPase epsilon chain family.</text>
</comment>
<proteinExistence type="inferred from homology"/>
<keyword evidence="6" id="KW-0472">Membrane</keyword>
<feature type="domain" description="ATP synthase F1 complex delta/epsilon subunit N-terminal" evidence="9">
    <location>
        <begin position="1"/>
        <end position="76"/>
    </location>
</feature>
<organism evidence="10 11">
    <name type="scientific">Anoxynatronum sibiricum</name>
    <dbReference type="NCBI Taxonomy" id="210623"/>
    <lineage>
        <taxon>Bacteria</taxon>
        <taxon>Bacillati</taxon>
        <taxon>Bacillota</taxon>
        <taxon>Clostridia</taxon>
        <taxon>Eubacteriales</taxon>
        <taxon>Clostridiaceae</taxon>
        <taxon>Anoxynatronum</taxon>
    </lineage>
</organism>
<evidence type="ECO:0000256" key="6">
    <source>
        <dbReference type="ARBA" id="ARBA00023136"/>
    </source>
</evidence>
<dbReference type="RefSeq" id="WP_343186190.1">
    <property type="nucleotide sequence ID" value="NZ_JBCITM010000009.1"/>
</dbReference>
<dbReference type="InterPro" id="IPR036771">
    <property type="entry name" value="ATPsynth_dsu/esu_N"/>
</dbReference>
<comment type="caution">
    <text evidence="10">The sequence shown here is derived from an EMBL/GenBank/DDBJ whole genome shotgun (WGS) entry which is preliminary data.</text>
</comment>
<dbReference type="PANTHER" id="PTHR13822:SF10">
    <property type="entry name" value="ATP SYNTHASE EPSILON CHAIN, CHLOROPLASTIC"/>
    <property type="match status" value="1"/>
</dbReference>